<dbReference type="Proteomes" id="UP001055172">
    <property type="component" value="Unassembled WGS sequence"/>
</dbReference>
<reference evidence="1 2" key="1">
    <citation type="submission" date="2021-07" db="EMBL/GenBank/DDBJ databases">
        <title>Genome data of Colletotrichum spaethianum.</title>
        <authorList>
            <person name="Utami Y.D."/>
            <person name="Hiruma K."/>
        </authorList>
    </citation>
    <scope>NUCLEOTIDE SEQUENCE [LARGE SCALE GENOMIC DNA]</scope>
    <source>
        <strain evidence="1 2">MAFF 242679</strain>
    </source>
</reference>
<evidence type="ECO:0000313" key="2">
    <source>
        <dbReference type="Proteomes" id="UP001055172"/>
    </source>
</evidence>
<organism evidence="1 2">
    <name type="scientific">Colletotrichum liriopes</name>
    <dbReference type="NCBI Taxonomy" id="708192"/>
    <lineage>
        <taxon>Eukaryota</taxon>
        <taxon>Fungi</taxon>
        <taxon>Dikarya</taxon>
        <taxon>Ascomycota</taxon>
        <taxon>Pezizomycotina</taxon>
        <taxon>Sordariomycetes</taxon>
        <taxon>Hypocreomycetidae</taxon>
        <taxon>Glomerellales</taxon>
        <taxon>Glomerellaceae</taxon>
        <taxon>Colletotrichum</taxon>
        <taxon>Colletotrichum spaethianum species complex</taxon>
    </lineage>
</organism>
<dbReference type="EMBL" id="BPPX01000010">
    <property type="protein sequence ID" value="GJC82990.1"/>
    <property type="molecule type" value="Genomic_DNA"/>
</dbReference>
<keyword evidence="2" id="KW-1185">Reference proteome</keyword>
<evidence type="ECO:0000313" key="1">
    <source>
        <dbReference type="EMBL" id="GJC82990.1"/>
    </source>
</evidence>
<name>A0AA37LRR4_9PEZI</name>
<gene>
    <name evidence="1" type="ORF">ColLi_05828</name>
</gene>
<dbReference type="AlphaFoldDB" id="A0AA37LRR4"/>
<comment type="caution">
    <text evidence="1">The sequence shown here is derived from an EMBL/GenBank/DDBJ whole genome shotgun (WGS) entry which is preliminary data.</text>
</comment>
<protein>
    <submittedName>
        <fullName evidence="1">Uncharacterized protein</fullName>
    </submittedName>
</protein>
<sequence length="272" mass="31808">MDKQSRAIFRQRYIRLNTYPNGPVDPNYAGAVREPTIDYIYLNPTIDEISMGYQTAPPAVDDQAEQEGFCAPELGDQNNAMVKKVRLIDQDWVRSSGFDDAESFWDQLDDEVSELYLKFYMYPNVQTVWVTLLSLCKAFMPEGVPENFAVRYHTEDDTVYIAEVEEDEFEKKYRYTNAPNCRGPRNLVVRIDISHVASKNYDEKHNELEWMPILTKEEIESEDAWLDSPEFYRRVVWEMVQITVEERLWKRRVLPTPTVVGNLRLLSAPKAN</sequence>
<proteinExistence type="predicted"/>
<accession>A0AA37LRR4</accession>